<reference evidence="1 2" key="1">
    <citation type="submission" date="2024-01" db="EMBL/GenBank/DDBJ databases">
        <title>A telomere-to-telomere, gap-free genome of sweet tea (Lithocarpus litseifolius).</title>
        <authorList>
            <person name="Zhou J."/>
        </authorList>
    </citation>
    <scope>NUCLEOTIDE SEQUENCE [LARGE SCALE GENOMIC DNA]</scope>
    <source>
        <strain evidence="1">Zhou-2022a</strain>
        <tissue evidence="1">Leaf</tissue>
    </source>
</reference>
<gene>
    <name evidence="1" type="ORF">SO802_017484</name>
</gene>
<organism evidence="1 2">
    <name type="scientific">Lithocarpus litseifolius</name>
    <dbReference type="NCBI Taxonomy" id="425828"/>
    <lineage>
        <taxon>Eukaryota</taxon>
        <taxon>Viridiplantae</taxon>
        <taxon>Streptophyta</taxon>
        <taxon>Embryophyta</taxon>
        <taxon>Tracheophyta</taxon>
        <taxon>Spermatophyta</taxon>
        <taxon>Magnoliopsida</taxon>
        <taxon>eudicotyledons</taxon>
        <taxon>Gunneridae</taxon>
        <taxon>Pentapetalae</taxon>
        <taxon>rosids</taxon>
        <taxon>fabids</taxon>
        <taxon>Fagales</taxon>
        <taxon>Fagaceae</taxon>
        <taxon>Lithocarpus</taxon>
    </lineage>
</organism>
<protein>
    <submittedName>
        <fullName evidence="1">Uncharacterized protein</fullName>
    </submittedName>
</protein>
<evidence type="ECO:0000313" key="1">
    <source>
        <dbReference type="EMBL" id="KAK9997881.1"/>
    </source>
</evidence>
<accession>A0AAW2CIF5</accession>
<dbReference type="Proteomes" id="UP001459277">
    <property type="component" value="Unassembled WGS sequence"/>
</dbReference>
<dbReference type="EMBL" id="JAZDWU010000006">
    <property type="protein sequence ID" value="KAK9997881.1"/>
    <property type="molecule type" value="Genomic_DNA"/>
</dbReference>
<proteinExistence type="predicted"/>
<name>A0AAW2CIF5_9ROSI</name>
<sequence>MAPFVIKGDRGAETARRTNPLQRESKLLSVIILTSRRLVFDKAEDQHICPNISVEENTLLGVSPSGKVLDTTIIVEKREAFQAISFTICKTCKMFSFGGNAADGYFCNFRPFHLHLQMVHIPDLSLVEQLVHLQNRPLQRVSLGHVESASGNFERMDNLCHDCSFTRSLWCRIAGVGFLMEKLMIKHETYMGEREAKRQGSRFLILKMSWAVQM</sequence>
<comment type="caution">
    <text evidence="1">The sequence shown here is derived from an EMBL/GenBank/DDBJ whole genome shotgun (WGS) entry which is preliminary data.</text>
</comment>
<evidence type="ECO:0000313" key="2">
    <source>
        <dbReference type="Proteomes" id="UP001459277"/>
    </source>
</evidence>
<dbReference type="AlphaFoldDB" id="A0AAW2CIF5"/>
<keyword evidence="2" id="KW-1185">Reference proteome</keyword>